<sequence>MKKHGSVTKFLVFMDESLSGNTPDEIDWLNFQGNQMRFDALANGDRFLTTDSLWTKLNDTSARKHSRQSRELGNEGYGHDSDQACSFDADDIVAFVRPII</sequence>
<accession>A0A0G4E507</accession>
<keyword evidence="1" id="KW-0614">Plasmid</keyword>
<dbReference type="RefSeq" id="WP_192963426.1">
    <property type="nucleotide sequence ID" value="NZ_LN713926.1"/>
</dbReference>
<dbReference type="AlphaFoldDB" id="A0A0G4E507"/>
<dbReference type="EMBL" id="LN713926">
    <property type="protein sequence ID" value="CEK42259.1"/>
    <property type="molecule type" value="Genomic_DNA"/>
</dbReference>
<protein>
    <submittedName>
        <fullName evidence="1">Uncharacterized protein</fullName>
    </submittedName>
</protein>
<proteinExistence type="predicted"/>
<reference evidence="1" key="2">
    <citation type="submission" date="2015-06" db="EMBL/GenBank/DDBJ databases">
        <title>Environmentally co-occuring mercury resistance plasmids are genetically and phenotypically diverse and confer variable context-dependent fitness effects.</title>
        <authorList>
            <person name="Hall J.P.J."/>
            <person name="Harrison E."/>
            <person name="Lilley A.K."/>
            <person name="Paterson S."/>
            <person name="Spiers A.J."/>
            <person name="Brockhurst M.A."/>
        </authorList>
    </citation>
    <scope>NUCLEOTIDE SEQUENCE [LARGE SCALE GENOMIC DNA]</scope>
    <source>
        <strain evidence="1">SBW25</strain>
        <plasmid evidence="1">pQBR57</plasmid>
    </source>
</reference>
<geneLocation type="plasmid" evidence="1">
    <name>pQBR57</name>
</geneLocation>
<gene>
    <name evidence="1" type="ORF">PQBR57_0306</name>
</gene>
<evidence type="ECO:0000313" key="1">
    <source>
        <dbReference type="EMBL" id="CEK42259.1"/>
    </source>
</evidence>
<name>A0A0G4E507_PSEFS</name>
<organism evidence="1">
    <name type="scientific">Pseudomonas fluorescens (strain SBW25)</name>
    <dbReference type="NCBI Taxonomy" id="216595"/>
    <lineage>
        <taxon>Bacteria</taxon>
        <taxon>Pseudomonadati</taxon>
        <taxon>Pseudomonadota</taxon>
        <taxon>Gammaproteobacteria</taxon>
        <taxon>Pseudomonadales</taxon>
        <taxon>Pseudomonadaceae</taxon>
        <taxon>Pseudomonas</taxon>
    </lineage>
</organism>
<reference evidence="1" key="1">
    <citation type="submission" date="2014-12" db="EMBL/GenBank/DDBJ databases">
        <authorList>
            <person name="Hall J."/>
        </authorList>
    </citation>
    <scope>NUCLEOTIDE SEQUENCE [LARGE SCALE GENOMIC DNA]</scope>
    <source>
        <strain evidence="1">SBW25</strain>
        <plasmid evidence="1">pQBR57</plasmid>
    </source>
</reference>